<gene>
    <name evidence="1" type="ORF">TSUD_12740</name>
</gene>
<proteinExistence type="predicted"/>
<dbReference type="EMBL" id="DF974346">
    <property type="protein sequence ID" value="GAU47789.1"/>
    <property type="molecule type" value="Genomic_DNA"/>
</dbReference>
<protein>
    <submittedName>
        <fullName evidence="1">Uncharacterized protein</fullName>
    </submittedName>
</protein>
<accession>A0A2Z6PMB4</accession>
<evidence type="ECO:0000313" key="1">
    <source>
        <dbReference type="EMBL" id="GAU47789.1"/>
    </source>
</evidence>
<reference evidence="2" key="1">
    <citation type="journal article" date="2017" name="Front. Plant Sci.">
        <title>Climate Clever Clovers: New Paradigm to Reduce the Environmental Footprint of Ruminants by Breeding Low Methanogenic Forages Utilizing Haplotype Variation.</title>
        <authorList>
            <person name="Kaur P."/>
            <person name="Appels R."/>
            <person name="Bayer P.E."/>
            <person name="Keeble-Gagnere G."/>
            <person name="Wang J."/>
            <person name="Hirakawa H."/>
            <person name="Shirasawa K."/>
            <person name="Vercoe P."/>
            <person name="Stefanova K."/>
            <person name="Durmic Z."/>
            <person name="Nichols P."/>
            <person name="Revell C."/>
            <person name="Isobe S.N."/>
            <person name="Edwards D."/>
            <person name="Erskine W."/>
        </authorList>
    </citation>
    <scope>NUCLEOTIDE SEQUENCE [LARGE SCALE GENOMIC DNA]</scope>
    <source>
        <strain evidence="2">cv. Daliak</strain>
    </source>
</reference>
<organism evidence="1 2">
    <name type="scientific">Trifolium subterraneum</name>
    <name type="common">Subterranean clover</name>
    <dbReference type="NCBI Taxonomy" id="3900"/>
    <lineage>
        <taxon>Eukaryota</taxon>
        <taxon>Viridiplantae</taxon>
        <taxon>Streptophyta</taxon>
        <taxon>Embryophyta</taxon>
        <taxon>Tracheophyta</taxon>
        <taxon>Spermatophyta</taxon>
        <taxon>Magnoliopsida</taxon>
        <taxon>eudicotyledons</taxon>
        <taxon>Gunneridae</taxon>
        <taxon>Pentapetalae</taxon>
        <taxon>rosids</taxon>
        <taxon>fabids</taxon>
        <taxon>Fabales</taxon>
        <taxon>Fabaceae</taxon>
        <taxon>Papilionoideae</taxon>
        <taxon>50 kb inversion clade</taxon>
        <taxon>NPAAA clade</taxon>
        <taxon>Hologalegina</taxon>
        <taxon>IRL clade</taxon>
        <taxon>Trifolieae</taxon>
        <taxon>Trifolium</taxon>
    </lineage>
</organism>
<sequence length="256" mass="28161">MKPYFDQGTKPIQAVSNFSDGNEVNIIAAPREISIFSSSLSDLFRRKLRLSTNNALYGRSLDTNASHFEEEGLVNSFEELEAQIISNLLPDEDDLLSGIPNVIRLTLGIIQVLLYVYYRRADRETDIEGAVVQEDMGGGGESLVGGAPVLELVEVGGRIVEVAEGGGTEVAEGREVEEAEGTPVVEKVIVEEENVSNPVVEKFNFRRIISSSAKRVRLSDGKKGNPVVEKVIIEEENVSNPVVDAKERRKFSRAKR</sequence>
<evidence type="ECO:0000313" key="2">
    <source>
        <dbReference type="Proteomes" id="UP000242715"/>
    </source>
</evidence>
<keyword evidence="2" id="KW-1185">Reference proteome</keyword>
<dbReference type="AlphaFoldDB" id="A0A2Z6PMB4"/>
<name>A0A2Z6PMB4_TRISU</name>
<dbReference type="Proteomes" id="UP000242715">
    <property type="component" value="Unassembled WGS sequence"/>
</dbReference>